<name>A0ABS2K717_9GAMM</name>
<dbReference type="SUPFAM" id="SSF53448">
    <property type="entry name" value="Nucleotide-diphospho-sugar transferases"/>
    <property type="match status" value="1"/>
</dbReference>
<reference evidence="1" key="1">
    <citation type="submission" date="2020-10" db="EMBL/GenBank/DDBJ databases">
        <title>Phylogeny of dyella-like bacteria.</title>
        <authorList>
            <person name="Fu J."/>
        </authorList>
    </citation>
    <scope>NUCLEOTIDE SEQUENCE</scope>
    <source>
        <strain evidence="1">DHOC52</strain>
    </source>
</reference>
<comment type="caution">
    <text evidence="1">The sequence shown here is derived from an EMBL/GenBank/DDBJ whole genome shotgun (WGS) entry which is preliminary data.</text>
</comment>
<dbReference type="RefSeq" id="WP_204683535.1">
    <property type="nucleotide sequence ID" value="NZ_BSNR01000007.1"/>
</dbReference>
<dbReference type="PANTHER" id="PTHR43179:SF7">
    <property type="entry name" value="RHAMNOSYLTRANSFERASE WBBL"/>
    <property type="match status" value="1"/>
</dbReference>
<proteinExistence type="predicted"/>
<dbReference type="CDD" id="cd04186">
    <property type="entry name" value="GT_2_like_c"/>
    <property type="match status" value="1"/>
</dbReference>
<protein>
    <submittedName>
        <fullName evidence="1">Glycosyltransferase family 2 protein</fullName>
    </submittedName>
</protein>
<organism evidence="1 2">
    <name type="scientific">Dyella flava</name>
    <dbReference type="NCBI Taxonomy" id="1920170"/>
    <lineage>
        <taxon>Bacteria</taxon>
        <taxon>Pseudomonadati</taxon>
        <taxon>Pseudomonadota</taxon>
        <taxon>Gammaproteobacteria</taxon>
        <taxon>Lysobacterales</taxon>
        <taxon>Rhodanobacteraceae</taxon>
        <taxon>Dyella</taxon>
    </lineage>
</organism>
<dbReference type="InterPro" id="IPR029044">
    <property type="entry name" value="Nucleotide-diphossugar_trans"/>
</dbReference>
<sequence length="290" mass="32085">MPAIDSFQPQVSVIIVSADSGASLRDCVNSVLACTTPLELLLIDNASSDGVPQAIARAHENDARLKMIYNRGNLGFGPAVNRAAAQTRGQVLLILNPDCLLQQSALQRLLDVLAKEPKAGLVGAVVCDAQGVPDPASYRRDPVMQRALASLFKRGGEGVNVTGEMPDHLVEAEAVSGAVMLMPRRVFEWLNGFDEKYFLHCEDLDLCRRVRDGGWRVLLAGDVRIWHGKGGSSRHRPVFVSYHKHRGMWRWFRKFDPAARKPHLAAVVWLGIWAHFVVKIPGQLRRSMAR</sequence>
<evidence type="ECO:0000313" key="1">
    <source>
        <dbReference type="EMBL" id="MBM7126996.1"/>
    </source>
</evidence>
<evidence type="ECO:0000313" key="2">
    <source>
        <dbReference type="Proteomes" id="UP001430149"/>
    </source>
</evidence>
<dbReference type="Gene3D" id="3.90.550.10">
    <property type="entry name" value="Spore Coat Polysaccharide Biosynthesis Protein SpsA, Chain A"/>
    <property type="match status" value="1"/>
</dbReference>
<dbReference type="PANTHER" id="PTHR43179">
    <property type="entry name" value="RHAMNOSYLTRANSFERASE WBBL"/>
    <property type="match status" value="1"/>
</dbReference>
<dbReference type="EMBL" id="JADIKE010000038">
    <property type="protein sequence ID" value="MBM7126996.1"/>
    <property type="molecule type" value="Genomic_DNA"/>
</dbReference>
<dbReference type="Pfam" id="PF13641">
    <property type="entry name" value="Glyco_tranf_2_3"/>
    <property type="match status" value="1"/>
</dbReference>
<keyword evidence="2" id="KW-1185">Reference proteome</keyword>
<gene>
    <name evidence="1" type="ORF">ISP19_16595</name>
</gene>
<accession>A0ABS2K717</accession>
<dbReference type="Proteomes" id="UP001430149">
    <property type="component" value="Unassembled WGS sequence"/>
</dbReference>